<sequence>MYQGNEQRRYVTFHILDRIRTYAAAMHMVDIILRCIYQHNLAPRLCLPRCCLGSVQKFLNKGQNRSAQAKSSQWRRTQTAHWMEEARCRSTTESCIALHMQHIQSLNESMPLIAILVARPHPVLYIMFSRLPLFTSFTCKCTLRYHTSA</sequence>
<proteinExistence type="predicted"/>
<evidence type="ECO:0000313" key="1">
    <source>
        <dbReference type="EMBL" id="KAF2656048.1"/>
    </source>
</evidence>
<dbReference type="AlphaFoldDB" id="A0A6A6TAW2"/>
<name>A0A6A6TAW2_9PLEO</name>
<dbReference type="Proteomes" id="UP000799324">
    <property type="component" value="Unassembled WGS sequence"/>
</dbReference>
<accession>A0A6A6TAW2</accession>
<protein>
    <submittedName>
        <fullName evidence="1">Uncharacterized protein</fullName>
    </submittedName>
</protein>
<dbReference type="EMBL" id="MU004341">
    <property type="protein sequence ID" value="KAF2656048.1"/>
    <property type="molecule type" value="Genomic_DNA"/>
</dbReference>
<keyword evidence="2" id="KW-1185">Reference proteome</keyword>
<reference evidence="1" key="1">
    <citation type="journal article" date="2020" name="Stud. Mycol.">
        <title>101 Dothideomycetes genomes: a test case for predicting lifestyles and emergence of pathogens.</title>
        <authorList>
            <person name="Haridas S."/>
            <person name="Albert R."/>
            <person name="Binder M."/>
            <person name="Bloem J."/>
            <person name="Labutti K."/>
            <person name="Salamov A."/>
            <person name="Andreopoulos B."/>
            <person name="Baker S."/>
            <person name="Barry K."/>
            <person name="Bills G."/>
            <person name="Bluhm B."/>
            <person name="Cannon C."/>
            <person name="Castanera R."/>
            <person name="Culley D."/>
            <person name="Daum C."/>
            <person name="Ezra D."/>
            <person name="Gonzalez J."/>
            <person name="Henrissat B."/>
            <person name="Kuo A."/>
            <person name="Liang C."/>
            <person name="Lipzen A."/>
            <person name="Lutzoni F."/>
            <person name="Magnuson J."/>
            <person name="Mondo S."/>
            <person name="Nolan M."/>
            <person name="Ohm R."/>
            <person name="Pangilinan J."/>
            <person name="Park H.-J."/>
            <person name="Ramirez L."/>
            <person name="Alfaro M."/>
            <person name="Sun H."/>
            <person name="Tritt A."/>
            <person name="Yoshinaga Y."/>
            <person name="Zwiers L.-H."/>
            <person name="Turgeon B."/>
            <person name="Goodwin S."/>
            <person name="Spatafora J."/>
            <person name="Crous P."/>
            <person name="Grigoriev I."/>
        </authorList>
    </citation>
    <scope>NUCLEOTIDE SEQUENCE</scope>
    <source>
        <strain evidence="1">CBS 122681</strain>
    </source>
</reference>
<organism evidence="1 2">
    <name type="scientific">Lophiostoma macrostomum CBS 122681</name>
    <dbReference type="NCBI Taxonomy" id="1314788"/>
    <lineage>
        <taxon>Eukaryota</taxon>
        <taxon>Fungi</taxon>
        <taxon>Dikarya</taxon>
        <taxon>Ascomycota</taxon>
        <taxon>Pezizomycotina</taxon>
        <taxon>Dothideomycetes</taxon>
        <taxon>Pleosporomycetidae</taxon>
        <taxon>Pleosporales</taxon>
        <taxon>Lophiostomataceae</taxon>
        <taxon>Lophiostoma</taxon>
    </lineage>
</organism>
<gene>
    <name evidence="1" type="ORF">K491DRAFT_403678</name>
</gene>
<evidence type="ECO:0000313" key="2">
    <source>
        <dbReference type="Proteomes" id="UP000799324"/>
    </source>
</evidence>